<gene>
    <name evidence="1" type="ORF">APAL1065_LOCUS22713</name>
</gene>
<dbReference type="SUPFAM" id="SSF56784">
    <property type="entry name" value="HAD-like"/>
    <property type="match status" value="1"/>
</dbReference>
<dbReference type="SFLD" id="SFLDS00003">
    <property type="entry name" value="Haloacid_Dehalogenase"/>
    <property type="match status" value="1"/>
</dbReference>
<dbReference type="EMBL" id="HBHT01033780">
    <property type="protein sequence ID" value="CAD9986428.1"/>
    <property type="molecule type" value="Transcribed_RNA"/>
</dbReference>
<dbReference type="InterPro" id="IPR051806">
    <property type="entry name" value="HAD-like_SPP"/>
</dbReference>
<organism evidence="1">
    <name type="scientific">Entomoneis paludosa</name>
    <dbReference type="NCBI Taxonomy" id="265537"/>
    <lineage>
        <taxon>Eukaryota</taxon>
        <taxon>Sar</taxon>
        <taxon>Stramenopiles</taxon>
        <taxon>Ochrophyta</taxon>
        <taxon>Bacillariophyta</taxon>
        <taxon>Bacillariophyceae</taxon>
        <taxon>Bacillariophycidae</taxon>
        <taxon>Entomoneidaceae</taxon>
        <taxon>Entomoneis</taxon>
    </lineage>
</organism>
<reference evidence="1" key="1">
    <citation type="submission" date="2021-01" db="EMBL/GenBank/DDBJ databases">
        <authorList>
            <person name="Corre E."/>
            <person name="Pelletier E."/>
            <person name="Niang G."/>
            <person name="Scheremetjew M."/>
            <person name="Finn R."/>
            <person name="Kale V."/>
            <person name="Holt S."/>
            <person name="Cochrane G."/>
            <person name="Meng A."/>
            <person name="Brown T."/>
            <person name="Cohen L."/>
        </authorList>
    </citation>
    <scope>NUCLEOTIDE SEQUENCE</scope>
    <source>
        <strain evidence="1">CCMP125</strain>
    </source>
</reference>
<dbReference type="GO" id="GO:0050308">
    <property type="term" value="F:sugar-phosphatase activity"/>
    <property type="evidence" value="ECO:0007669"/>
    <property type="project" value="TreeGrafter"/>
</dbReference>
<dbReference type="InterPro" id="IPR036412">
    <property type="entry name" value="HAD-like_sf"/>
</dbReference>
<dbReference type="Gene3D" id="3.40.50.1000">
    <property type="entry name" value="HAD superfamily/HAD-like"/>
    <property type="match status" value="1"/>
</dbReference>
<dbReference type="PANTHER" id="PTHR43481">
    <property type="entry name" value="FRUCTOSE-1-PHOSPHATE PHOSPHATASE"/>
    <property type="match status" value="1"/>
</dbReference>
<proteinExistence type="predicted"/>
<sequence>MTMEASTNSTTGLSCPETERLQAVLPHARALVFDCDGTLLDTMPIYYESWKRTCDEVGLDFPIERFYAMAGMPVVDIFAILIREQQPQGTTLCPKECEQKKKQHHKDVESEGRVAGPIDVVVQIASQHHGKIPMAVASSGWRDHVLTGLERVGILKWFDAVVTADEDEVKRGKPHPDIFQVAAQRLKIDPQACIGFEDADLGLQAVESAGYLAAVDVRLMTMYPRNVEQRQRQQNQIQNNEEKVQG</sequence>
<dbReference type="InterPro" id="IPR023214">
    <property type="entry name" value="HAD_sf"/>
</dbReference>
<dbReference type="Pfam" id="PF00702">
    <property type="entry name" value="Hydrolase"/>
    <property type="match status" value="1"/>
</dbReference>
<dbReference type="NCBIfam" id="TIGR01509">
    <property type="entry name" value="HAD-SF-IA-v3"/>
    <property type="match status" value="1"/>
</dbReference>
<accession>A0A7S3DVD0</accession>
<dbReference type="AlphaFoldDB" id="A0A7S3DVD0"/>
<dbReference type="InterPro" id="IPR023198">
    <property type="entry name" value="PGP-like_dom2"/>
</dbReference>
<dbReference type="PANTHER" id="PTHR43481:SF4">
    <property type="entry name" value="GLYCEROL-1-PHOSPHATE PHOSPHOHYDROLASE 1-RELATED"/>
    <property type="match status" value="1"/>
</dbReference>
<protein>
    <submittedName>
        <fullName evidence="1">Uncharacterized protein</fullName>
    </submittedName>
</protein>
<dbReference type="InterPro" id="IPR006439">
    <property type="entry name" value="HAD-SF_hydro_IA"/>
</dbReference>
<evidence type="ECO:0000313" key="1">
    <source>
        <dbReference type="EMBL" id="CAD9986428.1"/>
    </source>
</evidence>
<dbReference type="SFLD" id="SFLDG01129">
    <property type="entry name" value="C1.5:_HAD__Beta-PGM__Phosphata"/>
    <property type="match status" value="1"/>
</dbReference>
<name>A0A7S3DVD0_9STRA</name>
<dbReference type="CDD" id="cd07505">
    <property type="entry name" value="HAD_BPGM-like"/>
    <property type="match status" value="1"/>
</dbReference>
<dbReference type="Gene3D" id="1.10.150.240">
    <property type="entry name" value="Putative phosphatase, domain 2"/>
    <property type="match status" value="1"/>
</dbReference>